<gene>
    <name evidence="2" type="ORF">BC351_37930</name>
</gene>
<accession>A0A1V4HAX5</accession>
<dbReference type="Pfam" id="PF01764">
    <property type="entry name" value="Lipase_3"/>
    <property type="match status" value="1"/>
</dbReference>
<name>A0A1V4HAX5_9BACL</name>
<dbReference type="STRING" id="1469647.BC351_37930"/>
<dbReference type="RefSeq" id="WP_079418670.1">
    <property type="nucleotide sequence ID" value="NZ_MBTG01000042.1"/>
</dbReference>
<evidence type="ECO:0000313" key="2">
    <source>
        <dbReference type="EMBL" id="OPH49014.1"/>
    </source>
</evidence>
<keyword evidence="3" id="KW-1185">Reference proteome</keyword>
<sequence length="261" mass="29080">MLSNSLDTRTAIFLAAMCSQSYQQLENGNDSIVLPKSYRMVSPCTATSIFGVRELFGFIAESDGQIVIVFRGTSTTSDWISDIIARQTAFPYAAEEGLVHKGFIDIYSSARKQILASLRKLSAHKTLYITGHSLGGSLAILCAADLATNTRFKMPSVYTYASPRVGNPEFASLFNHRTGPHYRIYNTNDIVPELPPFLYKSPRTNLIYHYLHVKKGVELTFQAGSVSANHAMDNYFKELSKLDPRYTQRLNAQNPGFCPDV</sequence>
<comment type="caution">
    <text evidence="2">The sequence shown here is derived from an EMBL/GenBank/DDBJ whole genome shotgun (WGS) entry which is preliminary data.</text>
</comment>
<evidence type="ECO:0000313" key="3">
    <source>
        <dbReference type="Proteomes" id="UP000190626"/>
    </source>
</evidence>
<reference evidence="3" key="1">
    <citation type="submission" date="2016-07" db="EMBL/GenBank/DDBJ databases">
        <authorList>
            <person name="Florea S."/>
            <person name="Webb J.S."/>
            <person name="Jaromczyk J."/>
            <person name="Schardl C.L."/>
        </authorList>
    </citation>
    <scope>NUCLEOTIDE SEQUENCE [LARGE SCALE GENOMIC DNA]</scope>
    <source>
        <strain evidence="3">CY1</strain>
    </source>
</reference>
<feature type="domain" description="Fungal lipase-type" evidence="1">
    <location>
        <begin position="67"/>
        <end position="197"/>
    </location>
</feature>
<dbReference type="InterPro" id="IPR029058">
    <property type="entry name" value="AB_hydrolase_fold"/>
</dbReference>
<proteinExistence type="predicted"/>
<dbReference type="GO" id="GO:0006629">
    <property type="term" value="P:lipid metabolic process"/>
    <property type="evidence" value="ECO:0007669"/>
    <property type="project" value="InterPro"/>
</dbReference>
<protein>
    <recommendedName>
        <fullName evidence="1">Fungal lipase-type domain-containing protein</fullName>
    </recommendedName>
</protein>
<dbReference type="AlphaFoldDB" id="A0A1V4HAX5"/>
<dbReference type="PANTHER" id="PTHR45856:SF24">
    <property type="entry name" value="FUNGAL LIPASE-LIKE DOMAIN-CONTAINING PROTEIN"/>
    <property type="match status" value="1"/>
</dbReference>
<organism evidence="2 3">
    <name type="scientific">Paenibacillus ferrarius</name>
    <dbReference type="NCBI Taxonomy" id="1469647"/>
    <lineage>
        <taxon>Bacteria</taxon>
        <taxon>Bacillati</taxon>
        <taxon>Bacillota</taxon>
        <taxon>Bacilli</taxon>
        <taxon>Bacillales</taxon>
        <taxon>Paenibacillaceae</taxon>
        <taxon>Paenibacillus</taxon>
    </lineage>
</organism>
<dbReference type="CDD" id="cd00519">
    <property type="entry name" value="Lipase_3"/>
    <property type="match status" value="1"/>
</dbReference>
<evidence type="ECO:0000259" key="1">
    <source>
        <dbReference type="Pfam" id="PF01764"/>
    </source>
</evidence>
<dbReference type="InterPro" id="IPR051218">
    <property type="entry name" value="Sec_MonoDiacylglyc_Lipase"/>
</dbReference>
<dbReference type="InterPro" id="IPR002921">
    <property type="entry name" value="Fungal_lipase-type"/>
</dbReference>
<dbReference type="PANTHER" id="PTHR45856">
    <property type="entry name" value="ALPHA/BETA-HYDROLASES SUPERFAMILY PROTEIN"/>
    <property type="match status" value="1"/>
</dbReference>
<dbReference type="EMBL" id="MBTG01000042">
    <property type="protein sequence ID" value="OPH49014.1"/>
    <property type="molecule type" value="Genomic_DNA"/>
</dbReference>
<dbReference type="SUPFAM" id="SSF53474">
    <property type="entry name" value="alpha/beta-Hydrolases"/>
    <property type="match status" value="1"/>
</dbReference>
<dbReference type="Proteomes" id="UP000190626">
    <property type="component" value="Unassembled WGS sequence"/>
</dbReference>
<dbReference type="OrthoDB" id="5522031at2"/>
<dbReference type="Gene3D" id="3.40.50.1820">
    <property type="entry name" value="alpha/beta hydrolase"/>
    <property type="match status" value="1"/>
</dbReference>